<evidence type="ECO:0000259" key="3">
    <source>
        <dbReference type="Pfam" id="PF00155"/>
    </source>
</evidence>
<evidence type="ECO:0000256" key="2">
    <source>
        <dbReference type="SAM" id="MobiDB-lite"/>
    </source>
</evidence>
<feature type="region of interest" description="Disordered" evidence="2">
    <location>
        <begin position="261"/>
        <end position="354"/>
    </location>
</feature>
<feature type="compositionally biased region" description="Basic residues" evidence="2">
    <location>
        <begin position="675"/>
        <end position="685"/>
    </location>
</feature>
<dbReference type="InterPro" id="IPR004839">
    <property type="entry name" value="Aminotransferase_I/II_large"/>
</dbReference>
<dbReference type="PANTHER" id="PTHR43795:SF39">
    <property type="entry name" value="AMINOTRANSFERASE CLASS I_CLASSII DOMAIN-CONTAINING PROTEIN"/>
    <property type="match status" value="1"/>
</dbReference>
<dbReference type="InterPro" id="IPR015421">
    <property type="entry name" value="PyrdxlP-dep_Trfase_major"/>
</dbReference>
<feature type="compositionally biased region" description="Basic and acidic residues" evidence="2">
    <location>
        <begin position="345"/>
        <end position="354"/>
    </location>
</feature>
<feature type="compositionally biased region" description="Polar residues" evidence="2">
    <location>
        <begin position="691"/>
        <end position="703"/>
    </location>
</feature>
<feature type="compositionally biased region" description="Basic and acidic residues" evidence="2">
    <location>
        <begin position="898"/>
        <end position="927"/>
    </location>
</feature>
<feature type="region of interest" description="Disordered" evidence="2">
    <location>
        <begin position="1281"/>
        <end position="1320"/>
    </location>
</feature>
<evidence type="ECO:0000313" key="5">
    <source>
        <dbReference type="Proteomes" id="UP001303046"/>
    </source>
</evidence>
<feature type="compositionally biased region" description="Polar residues" evidence="2">
    <location>
        <begin position="1163"/>
        <end position="1174"/>
    </location>
</feature>
<feature type="region of interest" description="Disordered" evidence="2">
    <location>
        <begin position="370"/>
        <end position="410"/>
    </location>
</feature>
<sequence>MMSYRTYFSESCSNSGDWTKSDCVSLDEFCYPLPADPHQLSGTDVLLLSSFPAAAVRLAKSLVYRKEELYDDDDGGGEMPRRIREQILEVTKTVTVTEIVNSAPDKHPRSCEVTVTNLASDTSHPVSVKISHLHERQSIDHNEAGTQTPTVTVEEHTWDAVDTAPDGTTRIEQEKRSKVERIRRRNMPVTTTFNLPTDNVIDLQFTQPVLIEKHDQRQPKAHTFETFASGPVHTLYYRNFSDSDNPLDIVRPTYAQPDVLQRSSVVDETDLGSMASDGSSGGSIIIHADDSSPGRALSAEGYFTTPMKSSENSEPLEKANSDDGVPKRPERNLTNNRRSRYIVTSKEETKESDREPTIRWIYAEFDPSSKMKEGNARSAGAGGDEVKGETAKTSAKKEQLPCTSKSIPNGHAIFNKSSNATRSEHLMSVTSKPTAVASKRPQNACESTSFIANDALTGCGPSVRTDQEDVFERRRRSTPPLMTSTPYTTLERKDRSSVDIISDRNELRQSQSFPVIRLENGSDIGNKENDVGHDEVGGELVPASPRRVPSSPIVVLNQSRKSSLDQHFNSGERRRRKSTVTDIDWFAAFKMKEPSTPNSPGCAFVLDVMKQADAAGEHTHPLYETTRHHVTEAPKPVEIDMDEIFCVNSGSTDTKSCPCNACYLTKLSDDERTRFLRRSSRRRKVRPAEKTMSQPPTSSNNVPTMDISLDEVFEPHRASRSAASTNSEDERHASRSVENSGPLSPEDMKNAKKTTFCPEKTTSLSSQKEKTEINLDEIFPTTNSCDGNLREHKRKSETTQLSYEKAFAKEVEMSPELQQQQKPFNWVAALVGTNSSDFSANETKTGVVRAPRIECSDAHIDVDVNRNKPDDFSSVSTISSTEINGRSSPSNGLEGTEDWLHNIVKSEKSEEQKTSISDEEKPSDVSRKMTSAQQLSDDLMQTVFNREGTSSGCDGRKCRCAACTIDIRTAPTTNGSGHGEHTSGEVHRSKNKAATSIQKDPATCSKDNIEEKTSDSSSKVYGDPRDPPDSNESEAIHFPPGRTTLVGDVLRKPSILEETSFNTDHLSSISDVSKAYVHRLTQLKSELDLEEKDKNQGPSVSVPNLNPHDISEHGGNHMPRATFYSAEPDSLSEEALKREPISDEALIDAVFSAVFEGESSEMTSLGAASSSQNLLAPDRPSTDEDAEKNHDKSEPVELLNQSMDEAIFSASRSLRKHDDDTKEETLDTPEKSSDKDQQEQLDSAPVVDSKEGSGEQEKDAIMEAVFTSTIDNQQFMESVISYPGSASSSRITSSATTPGPNRSRKDSEVFFASNTGPAPEGDVTFVSNASVVMNNTHSSSEGEFDEDYIIKLVFSEKNEEAVPKDGAPIIETPRERVEKTVRPPPVEDPSESAIVSANSEIDNRSLSPMENDMDGKADEELLEVEVFPGYFHIKGNYSLVVAKGDPLGVLLADVHSKGSSSSLDFSITPKLRRMLIQCFKEKTRPNIEGADMICYRARNLLTEEDVSDIVYTMMEKNRFNAESNPEGNINFCTAENNLCTKEVMEQLKSKGFSPDESHLIHYPPAGGYISTKQAVAKYMAEFMSIEPPEQELVILPSSTSGYDMLCHCTCEAEDIVLTSVPTYAASVRNCGFRAECRIRPVEMDMESPRLDVDAYQKQLDYHNARGAIVGAVLIINPHNPLGIVFPPDDVLKLCNWATRNNLVVLVDESFSSCVFAPDSSFKSFLSYRNRLENPENVIYLWSLSKDFGVPGLKLSVVQSCCPKLIESLGTLERIHPVSAVAQDVAVAILTDFEWLRNFHDTKLKRLSAHYKYVADHLRQMALSFCPAVAGCFVMVDFRKHLRAQTFADELSLFQSLCDRGVMLTPGQHVLCQQPGWMRLVFSCDKKELIEGINRIRNTEQCLPFLQHVTRKHIVLY</sequence>
<feature type="domain" description="Aminotransferase class I/classII large" evidence="3">
    <location>
        <begin position="1531"/>
        <end position="1895"/>
    </location>
</feature>
<keyword evidence="1" id="KW-0663">Pyridoxal phosphate</keyword>
<feature type="compositionally biased region" description="Basic and acidic residues" evidence="2">
    <location>
        <begin position="315"/>
        <end position="331"/>
    </location>
</feature>
<dbReference type="Pfam" id="PF00155">
    <property type="entry name" value="Aminotran_1_2"/>
    <property type="match status" value="1"/>
</dbReference>
<dbReference type="CDD" id="cd00609">
    <property type="entry name" value="AAT_like"/>
    <property type="match status" value="1"/>
</dbReference>
<comment type="caution">
    <text evidence="4">The sequence shown here is derived from an EMBL/GenBank/DDBJ whole genome shotgun (WGS) entry which is preliminary data.</text>
</comment>
<dbReference type="Proteomes" id="UP001303046">
    <property type="component" value="Unassembled WGS sequence"/>
</dbReference>
<feature type="compositionally biased region" description="Low complexity" evidence="2">
    <location>
        <begin position="1285"/>
        <end position="1297"/>
    </location>
</feature>
<feature type="compositionally biased region" description="Basic and acidic residues" evidence="2">
    <location>
        <begin position="978"/>
        <end position="988"/>
    </location>
</feature>
<dbReference type="EMBL" id="JAVFWL010000005">
    <property type="protein sequence ID" value="KAK6755129.1"/>
    <property type="molecule type" value="Genomic_DNA"/>
</dbReference>
<feature type="compositionally biased region" description="Polar residues" evidence="2">
    <location>
        <begin position="873"/>
        <end position="893"/>
    </location>
</feature>
<feature type="region of interest" description="Disordered" evidence="2">
    <location>
        <begin position="1163"/>
        <end position="1260"/>
    </location>
</feature>
<feature type="region of interest" description="Disordered" evidence="2">
    <location>
        <begin position="969"/>
        <end position="1045"/>
    </location>
</feature>
<dbReference type="Gene3D" id="3.40.640.10">
    <property type="entry name" value="Type I PLP-dependent aspartate aminotransferase-like (Major domain)"/>
    <property type="match status" value="1"/>
</dbReference>
<organism evidence="4 5">
    <name type="scientific">Necator americanus</name>
    <name type="common">Human hookworm</name>
    <dbReference type="NCBI Taxonomy" id="51031"/>
    <lineage>
        <taxon>Eukaryota</taxon>
        <taxon>Metazoa</taxon>
        <taxon>Ecdysozoa</taxon>
        <taxon>Nematoda</taxon>
        <taxon>Chromadorea</taxon>
        <taxon>Rhabditida</taxon>
        <taxon>Rhabditina</taxon>
        <taxon>Rhabditomorpha</taxon>
        <taxon>Strongyloidea</taxon>
        <taxon>Ancylostomatidae</taxon>
        <taxon>Bunostominae</taxon>
        <taxon>Necator</taxon>
    </lineage>
</organism>
<keyword evidence="5" id="KW-1185">Reference proteome</keyword>
<name>A0ABR1DXJ6_NECAM</name>
<feature type="compositionally biased region" description="Basic and acidic residues" evidence="2">
    <location>
        <begin position="1216"/>
        <end position="1238"/>
    </location>
</feature>
<dbReference type="PANTHER" id="PTHR43795">
    <property type="entry name" value="BIFUNCTIONAL ASPARTATE AMINOTRANSFERASE AND GLUTAMATE/ASPARTATE-PREPHENATE AMINOTRANSFERASE-RELATED"/>
    <property type="match status" value="1"/>
</dbReference>
<feature type="region of interest" description="Disordered" evidence="2">
    <location>
        <begin position="867"/>
        <end position="937"/>
    </location>
</feature>
<accession>A0ABR1DXJ6</accession>
<feature type="region of interest" description="Disordered" evidence="2">
    <location>
        <begin position="716"/>
        <end position="768"/>
    </location>
</feature>
<dbReference type="InterPro" id="IPR015424">
    <property type="entry name" value="PyrdxlP-dep_Trfase"/>
</dbReference>
<feature type="compositionally biased region" description="Basic and acidic residues" evidence="2">
    <location>
        <begin position="1248"/>
        <end position="1260"/>
    </location>
</feature>
<gene>
    <name evidence="4" type="primary">Necator_chrV.g18650</name>
    <name evidence="4" type="ORF">RB195_013859</name>
</gene>
<dbReference type="InterPro" id="IPR015422">
    <property type="entry name" value="PyrdxlP-dep_Trfase_small"/>
</dbReference>
<dbReference type="SUPFAM" id="SSF53383">
    <property type="entry name" value="PLP-dependent transferases"/>
    <property type="match status" value="1"/>
</dbReference>
<evidence type="ECO:0000256" key="1">
    <source>
        <dbReference type="ARBA" id="ARBA00022898"/>
    </source>
</evidence>
<feature type="compositionally biased region" description="Basic and acidic residues" evidence="2">
    <location>
        <begin position="384"/>
        <end position="399"/>
    </location>
</feature>
<dbReference type="Gene3D" id="3.90.1150.10">
    <property type="entry name" value="Aspartate Aminotransferase, domain 1"/>
    <property type="match status" value="1"/>
</dbReference>
<feature type="compositionally biased region" description="Low complexity" evidence="2">
    <location>
        <begin position="272"/>
        <end position="286"/>
    </location>
</feature>
<reference evidence="4 5" key="1">
    <citation type="submission" date="2023-08" db="EMBL/GenBank/DDBJ databases">
        <title>A Necator americanus chromosomal reference genome.</title>
        <authorList>
            <person name="Ilik V."/>
            <person name="Petrzelkova K.J."/>
            <person name="Pardy F."/>
            <person name="Fuh T."/>
            <person name="Niatou-Singa F.S."/>
            <person name="Gouil Q."/>
            <person name="Baker L."/>
            <person name="Ritchie M.E."/>
            <person name="Jex A.R."/>
            <person name="Gazzola D."/>
            <person name="Li H."/>
            <person name="Toshio Fujiwara R."/>
            <person name="Zhan B."/>
            <person name="Aroian R.V."/>
            <person name="Pafco B."/>
            <person name="Schwarz E.M."/>
        </authorList>
    </citation>
    <scope>NUCLEOTIDE SEQUENCE [LARGE SCALE GENOMIC DNA]</scope>
    <source>
        <strain evidence="4 5">Aroian</strain>
        <tissue evidence="4">Whole animal</tissue>
    </source>
</reference>
<proteinExistence type="predicted"/>
<dbReference type="InterPro" id="IPR050478">
    <property type="entry name" value="Ethylene_sulfur-biosynth"/>
</dbReference>
<feature type="region of interest" description="Disordered" evidence="2">
    <location>
        <begin position="674"/>
        <end position="704"/>
    </location>
</feature>
<feature type="region of interest" description="Disordered" evidence="2">
    <location>
        <begin position="1087"/>
        <end position="1123"/>
    </location>
</feature>
<evidence type="ECO:0000313" key="4">
    <source>
        <dbReference type="EMBL" id="KAK6755129.1"/>
    </source>
</evidence>
<protein>
    <recommendedName>
        <fullName evidence="3">Aminotransferase class I/classII large domain-containing protein</fullName>
    </recommendedName>
</protein>